<evidence type="ECO:0000256" key="3">
    <source>
        <dbReference type="ARBA" id="ARBA00022827"/>
    </source>
</evidence>
<organism evidence="9 10">
    <name type="scientific">Halorutilus salinus</name>
    <dbReference type="NCBI Taxonomy" id="2487751"/>
    <lineage>
        <taxon>Archaea</taxon>
        <taxon>Methanobacteriati</taxon>
        <taxon>Methanobacteriota</taxon>
        <taxon>Stenosarchaea group</taxon>
        <taxon>Halobacteria</taxon>
        <taxon>Halorutilales</taxon>
        <taxon>Halorutilaceae</taxon>
        <taxon>Halorutilus</taxon>
    </lineage>
</organism>
<dbReference type="PRINTS" id="PR00368">
    <property type="entry name" value="FADPNR"/>
</dbReference>
<dbReference type="EMBL" id="RKLV01000010">
    <property type="protein sequence ID" value="MCX2819638.1"/>
    <property type="molecule type" value="Genomic_DNA"/>
</dbReference>
<dbReference type="SUPFAM" id="SSF51905">
    <property type="entry name" value="FAD/NAD(P)-binding domain"/>
    <property type="match status" value="1"/>
</dbReference>
<keyword evidence="7" id="KW-1208">Phospholipid metabolism</keyword>
<keyword evidence="5" id="KW-0443">Lipid metabolism</keyword>
<reference evidence="9" key="1">
    <citation type="submission" date="2022-09" db="EMBL/GenBank/DDBJ databases">
        <title>Haloadaptaus new haloarchaeum isolated from saline soil.</title>
        <authorList>
            <person name="Duran-Viseras A."/>
            <person name="Sanchez-Porro C."/>
            <person name="Ventosa A."/>
        </authorList>
    </citation>
    <scope>NUCLEOTIDE SEQUENCE</scope>
    <source>
        <strain evidence="9">F3-133</strain>
    </source>
</reference>
<dbReference type="InterPro" id="IPR054715">
    <property type="entry name" value="GGR_cat"/>
</dbReference>
<keyword evidence="6" id="KW-0594">Phospholipid biosynthesis</keyword>
<dbReference type="AlphaFoldDB" id="A0A9Q4GJ77"/>
<evidence type="ECO:0000256" key="5">
    <source>
        <dbReference type="ARBA" id="ARBA00023098"/>
    </source>
</evidence>
<keyword evidence="10" id="KW-1185">Reference proteome</keyword>
<keyword evidence="3" id="KW-0274">FAD</keyword>
<keyword evidence="2" id="KW-0285">Flavoprotein</keyword>
<accession>A0A9Q4GJ77</accession>
<evidence type="ECO:0000256" key="2">
    <source>
        <dbReference type="ARBA" id="ARBA00022630"/>
    </source>
</evidence>
<evidence type="ECO:0000256" key="4">
    <source>
        <dbReference type="ARBA" id="ARBA00023002"/>
    </source>
</evidence>
<dbReference type="GO" id="GO:0008654">
    <property type="term" value="P:phospholipid biosynthetic process"/>
    <property type="evidence" value="ECO:0007669"/>
    <property type="project" value="UniProtKB-KW"/>
</dbReference>
<dbReference type="InterPro" id="IPR036188">
    <property type="entry name" value="FAD/NAD-bd_sf"/>
</dbReference>
<name>A0A9Q4GJ77_9EURY</name>
<evidence type="ECO:0000256" key="7">
    <source>
        <dbReference type="ARBA" id="ARBA00023264"/>
    </source>
</evidence>
<evidence type="ECO:0000256" key="6">
    <source>
        <dbReference type="ARBA" id="ARBA00023209"/>
    </source>
</evidence>
<dbReference type="RefSeq" id="WP_266088076.1">
    <property type="nucleotide sequence ID" value="NZ_RKLV01000010.1"/>
</dbReference>
<sequence length="409" mass="44462">MTDKTYDVAVAGAGPAGAQCARDVSARGYDVVVLETEEEDAFPSTSNKSTGGTFPDTLASFGIPDDVVQNFTDSVVIESPNSHYVQEHPGGVLDFGAFKQWLVDDGRRKGAEYRFGARVSEPVVGDGRAVGVRYNGDEEVRAKIVVDATGPSAALAEPMGVVDLRRDRQAIGVEYEMENVSMNPDGYADLRGAMMLRLDHDIAPGGYSWVFHTGGDTAKVGVCYIQNEVHERRADGETVDGYLERWIENDPRFEDAVRIDGAHHRGSAHVQKPESMSAPGLMAVGDTVPSVDPVWGEGIGKCMRSGRAAGVTADTCLQADEFSAEAVSLYDDIWHDRVAPNVDARLLLANLLYEVPNERYDRFMRDLRATDDEVLSKANEGSKRAMMKLIHLGDVPALARVGRRLLSPS</sequence>
<dbReference type="PANTHER" id="PTHR42685">
    <property type="entry name" value="GERANYLGERANYL DIPHOSPHATE REDUCTASE"/>
    <property type="match status" value="1"/>
</dbReference>
<feature type="domain" description="Digeranylgeranylglycerophospholipid reductase catalytic" evidence="8">
    <location>
        <begin position="173"/>
        <end position="253"/>
    </location>
</feature>
<dbReference type="GO" id="GO:0016491">
    <property type="term" value="F:oxidoreductase activity"/>
    <property type="evidence" value="ECO:0007669"/>
    <property type="project" value="UniProtKB-KW"/>
</dbReference>
<proteinExistence type="predicted"/>
<protein>
    <submittedName>
        <fullName evidence="9">NAD(P)/FAD-dependent oxidoreductase</fullName>
    </submittedName>
</protein>
<dbReference type="InterPro" id="IPR050407">
    <property type="entry name" value="Geranylgeranyl_reductase"/>
</dbReference>
<evidence type="ECO:0000256" key="1">
    <source>
        <dbReference type="ARBA" id="ARBA00022516"/>
    </source>
</evidence>
<dbReference type="Pfam" id="PF22578">
    <property type="entry name" value="GGR_cat"/>
    <property type="match status" value="1"/>
</dbReference>
<comment type="caution">
    <text evidence="9">The sequence shown here is derived from an EMBL/GenBank/DDBJ whole genome shotgun (WGS) entry which is preliminary data.</text>
</comment>
<keyword evidence="4" id="KW-0560">Oxidoreductase</keyword>
<dbReference type="Gene3D" id="3.50.50.60">
    <property type="entry name" value="FAD/NAD(P)-binding domain"/>
    <property type="match status" value="1"/>
</dbReference>
<keyword evidence="1" id="KW-0444">Lipid biosynthesis</keyword>
<evidence type="ECO:0000313" key="10">
    <source>
        <dbReference type="Proteomes" id="UP001149411"/>
    </source>
</evidence>
<dbReference type="PANTHER" id="PTHR42685:SF18">
    <property type="entry name" value="DIGERANYLGERANYLGLYCEROPHOSPHOLIPID REDUCTASE"/>
    <property type="match status" value="1"/>
</dbReference>
<dbReference type="Pfam" id="PF12831">
    <property type="entry name" value="FAD_oxidored"/>
    <property type="match status" value="1"/>
</dbReference>
<evidence type="ECO:0000313" key="9">
    <source>
        <dbReference type="EMBL" id="MCX2819638.1"/>
    </source>
</evidence>
<dbReference type="Proteomes" id="UP001149411">
    <property type="component" value="Unassembled WGS sequence"/>
</dbReference>
<gene>
    <name evidence="9" type="ORF">EGH25_09785</name>
</gene>
<evidence type="ECO:0000259" key="8">
    <source>
        <dbReference type="Pfam" id="PF22578"/>
    </source>
</evidence>